<accession>A0A3E0VIT1</accession>
<dbReference type="GO" id="GO:0043190">
    <property type="term" value="C:ATP-binding cassette (ABC) transporter complex"/>
    <property type="evidence" value="ECO:0007669"/>
    <property type="project" value="TreeGrafter"/>
</dbReference>
<dbReference type="Pfam" id="PF00005">
    <property type="entry name" value="ABC_tran"/>
    <property type="match status" value="2"/>
</dbReference>
<evidence type="ECO:0000256" key="2">
    <source>
        <dbReference type="ARBA" id="ARBA00022448"/>
    </source>
</evidence>
<keyword evidence="2" id="KW-0813">Transport</keyword>
<name>A0A3E0VIT1_9MICO</name>
<sequence>MSGGAARGSAAGGGAGAGGADVSARGWGWRHAGRRAWAVDGLDLEIAAGERVLLLGASGAGKSTLISALAGVLGAADEGEERGSLLIGGTRPQDARGRVGLLLQDPDSQVMLARVGDDVAFGCENLGVPREEIWRRVGSALDAVGLHLPLSHPTSALSGGQKQRLALAGVLAMQPGLLLLDEPTANLDPAGVVEVRDAVARVLAHSEATFVVIEHRVSIWQHVVDRVVVLAPGGGVLADGSPDAVLGARGAELAASGVWVPGFPPARPLRAPRPARALATLPTPPAPTAPLSATPAAPGFATPGGASTAAPSGAPATPSHPAFPATADTADLAARSGIGGPGRNLRALRDGLDEGRRFVDFENLNTGSAEQGAPAAPSPGAPPLLRARDLAVARIKGEPVAEGLTLDVEAGLATVITGPNGAGKSTLALTLAGLIPPAGDRPGGDRRAERARRDASSRAAGVLEASDALAAGAGPTPIRWTSKQLLTRIGTVFQDPEHQFLSGTLRKELAVGPAALRLPQREIDERVDELLARLRLSALAEANPFTLSGGEKRRLSVATVLATRPSLLVLDEPTFGQDSRTWAELVALLAELLDAGTALVAVTHDADFVDVLADREFRMPGPPVPGGAA</sequence>
<dbReference type="Gene3D" id="3.40.50.300">
    <property type="entry name" value="P-loop containing nucleotide triphosphate hydrolases"/>
    <property type="match status" value="2"/>
</dbReference>
<evidence type="ECO:0000313" key="8">
    <source>
        <dbReference type="Proteomes" id="UP000256486"/>
    </source>
</evidence>
<feature type="domain" description="ABC transporter" evidence="6">
    <location>
        <begin position="385"/>
        <end position="628"/>
    </location>
</feature>
<dbReference type="EMBL" id="NBWZ01000001">
    <property type="protein sequence ID" value="RFA08767.1"/>
    <property type="molecule type" value="Genomic_DNA"/>
</dbReference>
<feature type="compositionally biased region" description="Basic and acidic residues" evidence="5">
    <location>
        <begin position="442"/>
        <end position="456"/>
    </location>
</feature>
<evidence type="ECO:0000256" key="3">
    <source>
        <dbReference type="ARBA" id="ARBA00022741"/>
    </source>
</evidence>
<dbReference type="PANTHER" id="PTHR43553">
    <property type="entry name" value="HEAVY METAL TRANSPORTER"/>
    <property type="match status" value="1"/>
</dbReference>
<keyword evidence="4" id="KW-0067">ATP-binding</keyword>
<feature type="region of interest" description="Disordered" evidence="5">
    <location>
        <begin position="279"/>
        <end position="321"/>
    </location>
</feature>
<dbReference type="PROSITE" id="PS00211">
    <property type="entry name" value="ABC_TRANSPORTER_1"/>
    <property type="match status" value="2"/>
</dbReference>
<dbReference type="InterPro" id="IPR003593">
    <property type="entry name" value="AAA+_ATPase"/>
</dbReference>
<keyword evidence="8" id="KW-1185">Reference proteome</keyword>
<feature type="region of interest" description="Disordered" evidence="5">
    <location>
        <begin position="436"/>
        <end position="459"/>
    </location>
</feature>
<organism evidence="7 8">
    <name type="scientific">Subtercola boreus</name>
    <dbReference type="NCBI Taxonomy" id="120213"/>
    <lineage>
        <taxon>Bacteria</taxon>
        <taxon>Bacillati</taxon>
        <taxon>Actinomycetota</taxon>
        <taxon>Actinomycetes</taxon>
        <taxon>Micrococcales</taxon>
        <taxon>Microbacteriaceae</taxon>
        <taxon>Subtercola</taxon>
    </lineage>
</organism>
<comment type="similarity">
    <text evidence="1">Belongs to the ABC transporter superfamily.</text>
</comment>
<dbReference type="SMART" id="SM00382">
    <property type="entry name" value="AAA"/>
    <property type="match status" value="2"/>
</dbReference>
<evidence type="ECO:0000256" key="5">
    <source>
        <dbReference type="SAM" id="MobiDB-lite"/>
    </source>
</evidence>
<dbReference type="AlphaFoldDB" id="A0A3E0VIT1"/>
<keyword evidence="3" id="KW-0547">Nucleotide-binding</keyword>
<evidence type="ECO:0000256" key="1">
    <source>
        <dbReference type="ARBA" id="ARBA00005417"/>
    </source>
</evidence>
<dbReference type="InterPro" id="IPR003439">
    <property type="entry name" value="ABC_transporter-like_ATP-bd"/>
</dbReference>
<dbReference type="GO" id="GO:0005524">
    <property type="term" value="F:ATP binding"/>
    <property type="evidence" value="ECO:0007669"/>
    <property type="project" value="UniProtKB-KW"/>
</dbReference>
<dbReference type="CDD" id="cd03225">
    <property type="entry name" value="ABC_cobalt_CbiO_domain1"/>
    <property type="match status" value="2"/>
</dbReference>
<feature type="compositionally biased region" description="Low complexity" evidence="5">
    <location>
        <begin position="289"/>
        <end position="321"/>
    </location>
</feature>
<evidence type="ECO:0000259" key="6">
    <source>
        <dbReference type="PROSITE" id="PS50893"/>
    </source>
</evidence>
<dbReference type="InterPro" id="IPR027417">
    <property type="entry name" value="P-loop_NTPase"/>
</dbReference>
<feature type="domain" description="ABC transporter" evidence="6">
    <location>
        <begin position="17"/>
        <end position="258"/>
    </location>
</feature>
<dbReference type="PROSITE" id="PS50893">
    <property type="entry name" value="ABC_TRANSPORTER_2"/>
    <property type="match status" value="2"/>
</dbReference>
<dbReference type="PANTHER" id="PTHR43553:SF24">
    <property type="entry name" value="ENERGY-COUPLING FACTOR TRANSPORTER ATP-BINDING PROTEIN ECFA1"/>
    <property type="match status" value="1"/>
</dbReference>
<reference evidence="7 8" key="1">
    <citation type="submission" date="2017-04" db="EMBL/GenBank/DDBJ databases">
        <title>Comparative genome analysis of Subtercola boreus.</title>
        <authorList>
            <person name="Cho Y.-J."/>
            <person name="Cho A."/>
            <person name="Kim O.-S."/>
            <person name="Lee J.-I."/>
        </authorList>
    </citation>
    <scope>NUCLEOTIDE SEQUENCE [LARGE SCALE GENOMIC DNA]</scope>
    <source>
        <strain evidence="7 8">K300</strain>
    </source>
</reference>
<dbReference type="RefSeq" id="WP_116414171.1">
    <property type="nucleotide sequence ID" value="NZ_NBWZ01000001.1"/>
</dbReference>
<dbReference type="Proteomes" id="UP000256486">
    <property type="component" value="Unassembled WGS sequence"/>
</dbReference>
<dbReference type="InterPro" id="IPR015856">
    <property type="entry name" value="ABC_transpr_CbiO/EcfA_su"/>
</dbReference>
<protein>
    <recommendedName>
        <fullName evidence="6">ABC transporter domain-containing protein</fullName>
    </recommendedName>
</protein>
<dbReference type="GO" id="GO:0042626">
    <property type="term" value="F:ATPase-coupled transmembrane transporter activity"/>
    <property type="evidence" value="ECO:0007669"/>
    <property type="project" value="TreeGrafter"/>
</dbReference>
<comment type="caution">
    <text evidence="7">The sequence shown here is derived from an EMBL/GenBank/DDBJ whole genome shotgun (WGS) entry which is preliminary data.</text>
</comment>
<dbReference type="GO" id="GO:0016887">
    <property type="term" value="F:ATP hydrolysis activity"/>
    <property type="evidence" value="ECO:0007669"/>
    <property type="project" value="InterPro"/>
</dbReference>
<dbReference type="InterPro" id="IPR017871">
    <property type="entry name" value="ABC_transporter-like_CS"/>
</dbReference>
<evidence type="ECO:0000256" key="4">
    <source>
        <dbReference type="ARBA" id="ARBA00022840"/>
    </source>
</evidence>
<dbReference type="SUPFAM" id="SSF52540">
    <property type="entry name" value="P-loop containing nucleoside triphosphate hydrolases"/>
    <property type="match status" value="2"/>
</dbReference>
<proteinExistence type="inferred from homology"/>
<evidence type="ECO:0000313" key="7">
    <source>
        <dbReference type="EMBL" id="RFA08767.1"/>
    </source>
</evidence>
<dbReference type="InterPro" id="IPR050095">
    <property type="entry name" value="ECF_ABC_transporter_ATP-bd"/>
</dbReference>
<dbReference type="OrthoDB" id="501320at2"/>
<gene>
    <name evidence="7" type="ORF">B7R54_05650</name>
</gene>